<feature type="transmembrane region" description="Helical" evidence="1">
    <location>
        <begin position="23"/>
        <end position="45"/>
    </location>
</feature>
<feature type="domain" description="Phlebovirus glycoprotein G2 fusion" evidence="2">
    <location>
        <begin position="247"/>
        <end position="558"/>
    </location>
</feature>
<evidence type="ECO:0000256" key="1">
    <source>
        <dbReference type="SAM" id="Phobius"/>
    </source>
</evidence>
<gene>
    <name evidence="3" type="ORF">ANCDUO_14128</name>
</gene>
<dbReference type="Pfam" id="PF07245">
    <property type="entry name" value="Phlebovirus_G2"/>
    <property type="match status" value="1"/>
</dbReference>
<evidence type="ECO:0000259" key="2">
    <source>
        <dbReference type="Pfam" id="PF07245"/>
    </source>
</evidence>
<sequence>MNNGQRTSRYNLRSRRQVNYKEFLTLLQMTNVPLILTVLLTMVVMGESSQTASLIPSLHLGNYSQTRSIRCIEGGVDLISTKQAPYEVCAEEFCRVYDTPQVKETVRFPSQVVLHEHRVQWKFINDESVNTIETTCPPAPFCEHIDCTFCSAVIFNPECWPFKAILATTVLLYFVITGCYVFLYVPLTLGTPLRIFTSFVWGCIRRLIMSMARVLRRRTRDRLRPVDLVELLALICMVCLVRDAQTCQKVNLFSHVSTVCSQSNEGQLCKMQLSEVLMINPFKREACFKLLRNETSLHEVRFQWKSLALICEPETSLFTRDTGYHVVDSKRCPHTGSCKGKKCASTNSASFMPELERGNKYPGTTACVESCGGPGCDCFYWSSGCLFYRIYLTPSSSQVYEIFHCTRWSEAAKVEIKHFDTIQGKTRTYIAHMRPNIPVAWNSFSFTLSSVTVPPTPLLNTHFITDGNNTAIWDSHMIPPLQCPNKFAAETLNCTVVEDCTCYPAETQANCKCREANISVWSNNVQHMLPIVQPAVSFARTNHGQVRATIQNMITAEIILNIQLEN</sequence>
<evidence type="ECO:0000313" key="4">
    <source>
        <dbReference type="Proteomes" id="UP000054047"/>
    </source>
</evidence>
<dbReference type="Gene3D" id="2.60.98.50">
    <property type="match status" value="1"/>
</dbReference>
<dbReference type="AlphaFoldDB" id="A0A0C2G9Y0"/>
<name>A0A0C2G9Y0_9BILA</name>
<organism evidence="3 4">
    <name type="scientific">Ancylostoma duodenale</name>
    <dbReference type="NCBI Taxonomy" id="51022"/>
    <lineage>
        <taxon>Eukaryota</taxon>
        <taxon>Metazoa</taxon>
        <taxon>Ecdysozoa</taxon>
        <taxon>Nematoda</taxon>
        <taxon>Chromadorea</taxon>
        <taxon>Rhabditida</taxon>
        <taxon>Rhabditina</taxon>
        <taxon>Rhabditomorpha</taxon>
        <taxon>Strongyloidea</taxon>
        <taxon>Ancylostomatidae</taxon>
        <taxon>Ancylostomatinae</taxon>
        <taxon>Ancylostoma</taxon>
    </lineage>
</organism>
<accession>A0A0C2G9Y0</accession>
<dbReference type="OrthoDB" id="5875705at2759"/>
<keyword evidence="1" id="KW-0472">Membrane</keyword>
<protein>
    <recommendedName>
        <fullName evidence="2">Phlebovirus glycoprotein G2 fusion domain-containing protein</fullName>
    </recommendedName>
</protein>
<keyword evidence="1" id="KW-1133">Transmembrane helix</keyword>
<keyword evidence="4" id="KW-1185">Reference proteome</keyword>
<proteinExistence type="predicted"/>
<dbReference type="EMBL" id="KN736886">
    <property type="protein sequence ID" value="KIH55709.1"/>
    <property type="molecule type" value="Genomic_DNA"/>
</dbReference>
<reference evidence="3 4" key="1">
    <citation type="submission" date="2013-12" db="EMBL/GenBank/DDBJ databases">
        <title>Draft genome of the parsitic nematode Ancylostoma duodenale.</title>
        <authorList>
            <person name="Mitreva M."/>
        </authorList>
    </citation>
    <scope>NUCLEOTIDE SEQUENCE [LARGE SCALE GENOMIC DNA]</scope>
    <source>
        <strain evidence="3 4">Zhejiang</strain>
    </source>
</reference>
<feature type="transmembrane region" description="Helical" evidence="1">
    <location>
        <begin position="164"/>
        <end position="185"/>
    </location>
</feature>
<dbReference type="InterPro" id="IPR009878">
    <property type="entry name" value="Phlebovirus_G2_fusion"/>
</dbReference>
<keyword evidence="1" id="KW-0812">Transmembrane</keyword>
<feature type="transmembrane region" description="Helical" evidence="1">
    <location>
        <begin position="191"/>
        <end position="208"/>
    </location>
</feature>
<dbReference type="Proteomes" id="UP000054047">
    <property type="component" value="Unassembled WGS sequence"/>
</dbReference>
<evidence type="ECO:0000313" key="3">
    <source>
        <dbReference type="EMBL" id="KIH55709.1"/>
    </source>
</evidence>